<accession>A0ABQ4WJN6</accession>
<sequence>MDLETTQNNVVAKLPLLKQGDYEMWKLRIKQYFQVQDYALWEVIEYGNSFKPVARTTTNADGSSTSTIPGPVTTEEKAQKKNDVKARSMLLMTLPNEHQLTFNQYKDAKTLIVTASTASTNNSTASLSDATVYAFLDNQPNRSQVVHEDLEQIHEDDLECNTPKNAIRSGIQRFGCYFIIQAHESQ</sequence>
<dbReference type="Proteomes" id="UP001151760">
    <property type="component" value="Unassembled WGS sequence"/>
</dbReference>
<feature type="region of interest" description="Disordered" evidence="1">
    <location>
        <begin position="57"/>
        <end position="79"/>
    </location>
</feature>
<dbReference type="EMBL" id="BQNB010008701">
    <property type="protein sequence ID" value="GJS53088.1"/>
    <property type="molecule type" value="Genomic_DNA"/>
</dbReference>
<protein>
    <submittedName>
        <fullName evidence="2">Uncharacterized protein</fullName>
    </submittedName>
</protein>
<evidence type="ECO:0000256" key="1">
    <source>
        <dbReference type="SAM" id="MobiDB-lite"/>
    </source>
</evidence>
<organism evidence="2 3">
    <name type="scientific">Tanacetum coccineum</name>
    <dbReference type="NCBI Taxonomy" id="301880"/>
    <lineage>
        <taxon>Eukaryota</taxon>
        <taxon>Viridiplantae</taxon>
        <taxon>Streptophyta</taxon>
        <taxon>Embryophyta</taxon>
        <taxon>Tracheophyta</taxon>
        <taxon>Spermatophyta</taxon>
        <taxon>Magnoliopsida</taxon>
        <taxon>eudicotyledons</taxon>
        <taxon>Gunneridae</taxon>
        <taxon>Pentapetalae</taxon>
        <taxon>asterids</taxon>
        <taxon>campanulids</taxon>
        <taxon>Asterales</taxon>
        <taxon>Asteraceae</taxon>
        <taxon>Asteroideae</taxon>
        <taxon>Anthemideae</taxon>
        <taxon>Anthemidinae</taxon>
        <taxon>Tanacetum</taxon>
    </lineage>
</organism>
<evidence type="ECO:0000313" key="3">
    <source>
        <dbReference type="Proteomes" id="UP001151760"/>
    </source>
</evidence>
<reference evidence="2" key="2">
    <citation type="submission" date="2022-01" db="EMBL/GenBank/DDBJ databases">
        <authorList>
            <person name="Yamashiro T."/>
            <person name="Shiraishi A."/>
            <person name="Satake H."/>
            <person name="Nakayama K."/>
        </authorList>
    </citation>
    <scope>NUCLEOTIDE SEQUENCE</scope>
</reference>
<keyword evidence="3" id="KW-1185">Reference proteome</keyword>
<gene>
    <name evidence="2" type="ORF">Tco_0626450</name>
</gene>
<proteinExistence type="predicted"/>
<comment type="caution">
    <text evidence="2">The sequence shown here is derived from an EMBL/GenBank/DDBJ whole genome shotgun (WGS) entry which is preliminary data.</text>
</comment>
<feature type="compositionally biased region" description="Polar residues" evidence="1">
    <location>
        <begin position="57"/>
        <end position="68"/>
    </location>
</feature>
<reference evidence="2" key="1">
    <citation type="journal article" date="2022" name="Int. J. Mol. Sci.">
        <title>Draft Genome of Tanacetum Coccineum: Genomic Comparison of Closely Related Tanacetum-Family Plants.</title>
        <authorList>
            <person name="Yamashiro T."/>
            <person name="Shiraishi A."/>
            <person name="Nakayama K."/>
            <person name="Satake H."/>
        </authorList>
    </citation>
    <scope>NUCLEOTIDE SEQUENCE</scope>
</reference>
<name>A0ABQ4WJN6_9ASTR</name>
<evidence type="ECO:0000313" key="2">
    <source>
        <dbReference type="EMBL" id="GJS53088.1"/>
    </source>
</evidence>